<organism evidence="2 3">
    <name type="scientific">Tritrichomonas foetus</name>
    <dbReference type="NCBI Taxonomy" id="1144522"/>
    <lineage>
        <taxon>Eukaryota</taxon>
        <taxon>Metamonada</taxon>
        <taxon>Parabasalia</taxon>
        <taxon>Tritrichomonadida</taxon>
        <taxon>Tritrichomonadidae</taxon>
        <taxon>Tritrichomonas</taxon>
    </lineage>
</organism>
<dbReference type="AlphaFoldDB" id="A0A1J4K519"/>
<dbReference type="EMBL" id="MLAK01000781">
    <property type="protein sequence ID" value="OHT04812.1"/>
    <property type="molecule type" value="Genomic_DNA"/>
</dbReference>
<dbReference type="OrthoDB" id="10667722at2759"/>
<comment type="caution">
    <text evidence="2">The sequence shown here is derived from an EMBL/GenBank/DDBJ whole genome shotgun (WGS) entry which is preliminary data.</text>
</comment>
<dbReference type="RefSeq" id="XP_068357948.1">
    <property type="nucleotide sequence ID" value="XM_068505701.1"/>
</dbReference>
<keyword evidence="3" id="KW-1185">Reference proteome</keyword>
<feature type="region of interest" description="Disordered" evidence="1">
    <location>
        <begin position="1"/>
        <end position="24"/>
    </location>
</feature>
<dbReference type="GeneID" id="94840405"/>
<gene>
    <name evidence="2" type="ORF">TRFO_27678</name>
</gene>
<evidence type="ECO:0000313" key="2">
    <source>
        <dbReference type="EMBL" id="OHT04812.1"/>
    </source>
</evidence>
<name>A0A1J4K519_9EUKA</name>
<sequence>MIDIDEIEFDEINDPNVHSPPQSLCRRSPQHYNFNQFDHFHHDLNHDSNDDKIENINMGDQFADDEYYPSPQNSNSSMQNSIASLSAFQKDLNPFQNQHINSLKRKNNTWIDSISNTNNFLNLPFRNISKYNDRKYLNSFIQNHTKNDYSSPSSVENTDKSSLNTKIRSNFQNFKNTNLVQNTTNFQENEELEFQVNSFPSAQQEDNLNDEINDEDLFLSEENITEDISDSESFLNEGFPNFNRQFHNFQSNSQNGLFNREEDIENDGMSQFFEAKKIIFEFLFEATQMLTEWQSRTTRMMRARVISSNIEVVEAETECFVCASSFSVSDVNHSGDHFVVGEPVHAYMYEGDVYLLSPCISNKC</sequence>
<accession>A0A1J4K519</accession>
<protein>
    <submittedName>
        <fullName evidence="2">Uncharacterized protein</fullName>
    </submittedName>
</protein>
<proteinExistence type="predicted"/>
<evidence type="ECO:0000256" key="1">
    <source>
        <dbReference type="SAM" id="MobiDB-lite"/>
    </source>
</evidence>
<reference evidence="2" key="1">
    <citation type="submission" date="2016-10" db="EMBL/GenBank/DDBJ databases">
        <authorList>
            <person name="Benchimol M."/>
            <person name="Almeida L.G."/>
            <person name="Vasconcelos A.T."/>
            <person name="Perreira-Neves A."/>
            <person name="Rosa I.A."/>
            <person name="Tasca T."/>
            <person name="Bogo M.R."/>
            <person name="de Souza W."/>
        </authorList>
    </citation>
    <scope>NUCLEOTIDE SEQUENCE [LARGE SCALE GENOMIC DNA]</scope>
    <source>
        <strain evidence="2">K</strain>
    </source>
</reference>
<feature type="compositionally biased region" description="Acidic residues" evidence="1">
    <location>
        <begin position="1"/>
        <end position="13"/>
    </location>
</feature>
<evidence type="ECO:0000313" key="3">
    <source>
        <dbReference type="Proteomes" id="UP000179807"/>
    </source>
</evidence>
<dbReference type="VEuPathDB" id="TrichDB:TRFO_27678"/>
<dbReference type="Proteomes" id="UP000179807">
    <property type="component" value="Unassembled WGS sequence"/>
</dbReference>